<reference evidence="1" key="1">
    <citation type="submission" date="2023-03" db="EMBL/GenBank/DDBJ databases">
        <title>Massive genome expansion in bonnet fungi (Mycena s.s.) driven by repeated elements and novel gene families across ecological guilds.</title>
        <authorList>
            <consortium name="Lawrence Berkeley National Laboratory"/>
            <person name="Harder C.B."/>
            <person name="Miyauchi S."/>
            <person name="Viragh M."/>
            <person name="Kuo A."/>
            <person name="Thoen E."/>
            <person name="Andreopoulos B."/>
            <person name="Lu D."/>
            <person name="Skrede I."/>
            <person name="Drula E."/>
            <person name="Henrissat B."/>
            <person name="Morin E."/>
            <person name="Kohler A."/>
            <person name="Barry K."/>
            <person name="LaButti K."/>
            <person name="Morin E."/>
            <person name="Salamov A."/>
            <person name="Lipzen A."/>
            <person name="Mereny Z."/>
            <person name="Hegedus B."/>
            <person name="Baldrian P."/>
            <person name="Stursova M."/>
            <person name="Weitz H."/>
            <person name="Taylor A."/>
            <person name="Grigoriev I.V."/>
            <person name="Nagy L.G."/>
            <person name="Martin F."/>
            <person name="Kauserud H."/>
        </authorList>
    </citation>
    <scope>NUCLEOTIDE SEQUENCE</scope>
    <source>
        <strain evidence="1">9284</strain>
    </source>
</reference>
<organism evidence="1 2">
    <name type="scientific">Roridomyces roridus</name>
    <dbReference type="NCBI Taxonomy" id="1738132"/>
    <lineage>
        <taxon>Eukaryota</taxon>
        <taxon>Fungi</taxon>
        <taxon>Dikarya</taxon>
        <taxon>Basidiomycota</taxon>
        <taxon>Agaricomycotina</taxon>
        <taxon>Agaricomycetes</taxon>
        <taxon>Agaricomycetidae</taxon>
        <taxon>Agaricales</taxon>
        <taxon>Marasmiineae</taxon>
        <taxon>Mycenaceae</taxon>
        <taxon>Roridomyces</taxon>
    </lineage>
</organism>
<sequence length="175" mass="19986">MTPLIHRDLHPRNLDLLPVSIRRVASLAAAETRTLAQALHARDLMETPTLSRSQQMAFLAVFFPVLDPARIPRLEDLSARARQDIASADVALNAIFQLRKEGEIGFSLWPRVWPWVDFIHTHRQQLEDHIDFLPERDFYVSFALFLGSYFINQATCDLISATPGFWACVVKFIGE</sequence>
<accession>A0AAD7B6S0</accession>
<dbReference type="EMBL" id="JARKIF010000031">
    <property type="protein sequence ID" value="KAJ7612212.1"/>
    <property type="molecule type" value="Genomic_DNA"/>
</dbReference>
<evidence type="ECO:0000313" key="1">
    <source>
        <dbReference type="EMBL" id="KAJ7612212.1"/>
    </source>
</evidence>
<comment type="caution">
    <text evidence="1">The sequence shown here is derived from an EMBL/GenBank/DDBJ whole genome shotgun (WGS) entry which is preliminary data.</text>
</comment>
<dbReference type="AlphaFoldDB" id="A0AAD7B6S0"/>
<protein>
    <submittedName>
        <fullName evidence="1">Uncharacterized protein</fullName>
    </submittedName>
</protein>
<dbReference type="Proteomes" id="UP001221142">
    <property type="component" value="Unassembled WGS sequence"/>
</dbReference>
<name>A0AAD7B6S0_9AGAR</name>
<gene>
    <name evidence="1" type="ORF">FB45DRAFT_940103</name>
</gene>
<keyword evidence="2" id="KW-1185">Reference proteome</keyword>
<evidence type="ECO:0000313" key="2">
    <source>
        <dbReference type="Proteomes" id="UP001221142"/>
    </source>
</evidence>
<proteinExistence type="predicted"/>